<dbReference type="GO" id="GO:0050839">
    <property type="term" value="F:cell adhesion molecule binding"/>
    <property type="evidence" value="ECO:0007669"/>
    <property type="project" value="TreeGrafter"/>
</dbReference>
<evidence type="ECO:0000259" key="3">
    <source>
        <dbReference type="PROSITE" id="PS50106"/>
    </source>
</evidence>
<feature type="compositionally biased region" description="Acidic residues" evidence="1">
    <location>
        <begin position="287"/>
        <end position="306"/>
    </location>
</feature>
<dbReference type="InterPro" id="IPR008144">
    <property type="entry name" value="Guanylate_kin-like_dom"/>
</dbReference>
<dbReference type="PROSITE" id="PS50106">
    <property type="entry name" value="PDZ"/>
    <property type="match status" value="1"/>
</dbReference>
<protein>
    <recommendedName>
        <fullName evidence="6">Tight junction protein ZO-3</fullName>
    </recommendedName>
</protein>
<dbReference type="CDD" id="cd06727">
    <property type="entry name" value="PDZ1_ZO1-like"/>
    <property type="match status" value="1"/>
</dbReference>
<dbReference type="Pfam" id="PF00595">
    <property type="entry name" value="PDZ"/>
    <property type="match status" value="1"/>
</dbReference>
<dbReference type="SUPFAM" id="SSF52540">
    <property type="entry name" value="P-loop containing nucleoside triphosphate hydrolases"/>
    <property type="match status" value="1"/>
</dbReference>
<dbReference type="PANTHER" id="PTHR13865">
    <property type="entry name" value="TIGHT JUNCTION PROTEIN"/>
    <property type="match status" value="1"/>
</dbReference>
<feature type="domain" description="PDZ" evidence="3">
    <location>
        <begin position="11"/>
        <end position="88"/>
    </location>
</feature>
<feature type="region of interest" description="Disordered" evidence="1">
    <location>
        <begin position="449"/>
        <end position="483"/>
    </location>
</feature>
<dbReference type="Gene3D" id="2.30.42.10">
    <property type="match status" value="1"/>
</dbReference>
<dbReference type="SUPFAM" id="SSF50156">
    <property type="entry name" value="PDZ domain-like"/>
    <property type="match status" value="1"/>
</dbReference>
<dbReference type="SMART" id="SM00228">
    <property type="entry name" value="PDZ"/>
    <property type="match status" value="1"/>
</dbReference>
<feature type="region of interest" description="Disordered" evidence="1">
    <location>
        <begin position="318"/>
        <end position="436"/>
    </location>
</feature>
<evidence type="ECO:0000259" key="2">
    <source>
        <dbReference type="PROSITE" id="PS50052"/>
    </source>
</evidence>
<feature type="domain" description="Guanylate kinase-like" evidence="2">
    <location>
        <begin position="162"/>
        <end position="249"/>
    </location>
</feature>
<dbReference type="PROSITE" id="PS50052">
    <property type="entry name" value="GUANYLATE_KINASE_2"/>
    <property type="match status" value="1"/>
</dbReference>
<dbReference type="AlphaFoldDB" id="A0A8C6T9C5"/>
<dbReference type="InterPro" id="IPR036034">
    <property type="entry name" value="PDZ_sf"/>
</dbReference>
<dbReference type="GO" id="GO:1905605">
    <property type="term" value="P:positive regulation of blood-brain barrier permeability"/>
    <property type="evidence" value="ECO:0007669"/>
    <property type="project" value="TreeGrafter"/>
</dbReference>
<dbReference type="GO" id="GO:0090557">
    <property type="term" value="P:establishment of endothelial intestinal barrier"/>
    <property type="evidence" value="ECO:0007669"/>
    <property type="project" value="TreeGrafter"/>
</dbReference>
<feature type="region of interest" description="Disordered" evidence="1">
    <location>
        <begin position="90"/>
        <end position="151"/>
    </location>
</feature>
<dbReference type="GO" id="GO:0005923">
    <property type="term" value="C:bicellular tight junction"/>
    <property type="evidence" value="ECO:0007669"/>
    <property type="project" value="TreeGrafter"/>
</dbReference>
<dbReference type="Proteomes" id="UP000694523">
    <property type="component" value="Unplaced"/>
</dbReference>
<dbReference type="Gene3D" id="3.40.50.300">
    <property type="entry name" value="P-loop containing nucleotide triphosphate hydrolases"/>
    <property type="match status" value="1"/>
</dbReference>
<feature type="compositionally biased region" description="Basic and acidic residues" evidence="1">
    <location>
        <begin position="325"/>
        <end position="344"/>
    </location>
</feature>
<feature type="compositionally biased region" description="Basic and acidic residues" evidence="1">
    <location>
        <begin position="112"/>
        <end position="133"/>
    </location>
</feature>
<feature type="compositionally biased region" description="Basic and acidic residues" evidence="1">
    <location>
        <begin position="352"/>
        <end position="363"/>
    </location>
</feature>
<evidence type="ECO:0000313" key="4">
    <source>
        <dbReference type="Ensembl" id="ENSNMLP00000016890.1"/>
    </source>
</evidence>
<dbReference type="Ensembl" id="ENSNMLT00000019003.1">
    <property type="protein sequence ID" value="ENSNMLP00000016890.1"/>
    <property type="gene ID" value="ENSNMLG00000011124.1"/>
</dbReference>
<dbReference type="GO" id="GO:0045216">
    <property type="term" value="P:cell-cell junction organization"/>
    <property type="evidence" value="ECO:0007669"/>
    <property type="project" value="TreeGrafter"/>
</dbReference>
<evidence type="ECO:0000313" key="5">
    <source>
        <dbReference type="Proteomes" id="UP000694523"/>
    </source>
</evidence>
<evidence type="ECO:0008006" key="6">
    <source>
        <dbReference type="Google" id="ProtNLM"/>
    </source>
</evidence>
<evidence type="ECO:0000256" key="1">
    <source>
        <dbReference type="SAM" id="MobiDB-lite"/>
    </source>
</evidence>
<reference evidence="4" key="1">
    <citation type="submission" date="2025-08" db="UniProtKB">
        <authorList>
            <consortium name="Ensembl"/>
        </authorList>
    </citation>
    <scope>IDENTIFICATION</scope>
</reference>
<name>A0A8C6T9C5_9GOBI</name>
<dbReference type="GO" id="GO:0005886">
    <property type="term" value="C:plasma membrane"/>
    <property type="evidence" value="ECO:0007669"/>
    <property type="project" value="TreeGrafter"/>
</dbReference>
<dbReference type="GO" id="GO:0098609">
    <property type="term" value="P:cell-cell adhesion"/>
    <property type="evidence" value="ECO:0007669"/>
    <property type="project" value="TreeGrafter"/>
</dbReference>
<organism evidence="4 5">
    <name type="scientific">Neogobius melanostomus</name>
    <name type="common">round goby</name>
    <dbReference type="NCBI Taxonomy" id="47308"/>
    <lineage>
        <taxon>Eukaryota</taxon>
        <taxon>Metazoa</taxon>
        <taxon>Chordata</taxon>
        <taxon>Craniata</taxon>
        <taxon>Vertebrata</taxon>
        <taxon>Euteleostomi</taxon>
        <taxon>Actinopterygii</taxon>
        <taxon>Neopterygii</taxon>
        <taxon>Teleostei</taxon>
        <taxon>Neoteleostei</taxon>
        <taxon>Acanthomorphata</taxon>
        <taxon>Gobiaria</taxon>
        <taxon>Gobiiformes</taxon>
        <taxon>Gobioidei</taxon>
        <taxon>Gobiidae</taxon>
        <taxon>Benthophilinae</taxon>
        <taxon>Neogobiini</taxon>
        <taxon>Neogobius</taxon>
    </lineage>
</organism>
<feature type="region of interest" description="Disordered" evidence="1">
    <location>
        <begin position="285"/>
        <end position="306"/>
    </location>
</feature>
<reference evidence="4" key="2">
    <citation type="submission" date="2025-09" db="UniProtKB">
        <authorList>
            <consortium name="Ensembl"/>
        </authorList>
    </citation>
    <scope>IDENTIFICATION</scope>
</reference>
<dbReference type="GO" id="GO:0150105">
    <property type="term" value="P:protein localization to cell-cell junction"/>
    <property type="evidence" value="ECO:0007669"/>
    <property type="project" value="TreeGrafter"/>
</dbReference>
<dbReference type="PANTHER" id="PTHR13865:SF11">
    <property type="entry name" value="TIGHT JUNCTION PROTEIN ZO-3"/>
    <property type="match status" value="1"/>
</dbReference>
<dbReference type="InterPro" id="IPR001478">
    <property type="entry name" value="PDZ"/>
</dbReference>
<feature type="compositionally biased region" description="Acidic residues" evidence="1">
    <location>
        <begin position="459"/>
        <end position="476"/>
    </location>
</feature>
<dbReference type="InterPro" id="IPR027417">
    <property type="entry name" value="P-loop_NTPase"/>
</dbReference>
<proteinExistence type="predicted"/>
<feature type="compositionally biased region" description="Polar residues" evidence="1">
    <location>
        <begin position="93"/>
        <end position="109"/>
    </location>
</feature>
<accession>A0A8C6T9C5</accession>
<sequence length="483" mass="54603">MEELTIWEQHTVTLAKVSASEKPHSDTGNTAVVISDVLPNGPAMGRLFNKDQIVMVNGVSMENVQSNYTIQVLKTCGKTVNITVKRPRKIQIPATTSRPTRAASHSNLLDSEPPRATRRYSDGSDNRDYDRYRTRARSTSPDRNGHGTLPLISSGYKSLPRAVTDKPIRTTLRLNYIQYHPMVLFLDPQSRKDVKAMRQRYSPNSTKSSRRLYNQALKLRKDCSHLFSARIELQAHNHIWYEVLKDKIRHQQSKPVWVSEVTLEAGGEQDLDALDPTTSDYLSAASDLEDTDGEAVTDEAYTDNEDLEEAVVGAALARSSEPAYEDSHMVDRTSDSDSYRDNREIPPLMHVPEPRTYRQEEYSPPRSHSQSPAEEEVHRSFTDSDFSALDVVQPYAPSEGPPDFVAPDPTLRYSVNEQSARQAEPQAKPEERKAPTFIVLAHHHQAVQFRRTQIRGSDSSDEEDVDKFEDETEDIEWGPATEL</sequence>
<keyword evidence="5" id="KW-1185">Reference proteome</keyword>